<evidence type="ECO:0000313" key="2">
    <source>
        <dbReference type="Proteomes" id="UP000018211"/>
    </source>
</evidence>
<dbReference type="InterPro" id="IPR014113">
    <property type="entry name" value="T4SS_TrbC_subgr"/>
</dbReference>
<protein>
    <recommendedName>
        <fullName evidence="3">Conjugative transfer protein TrbC</fullName>
    </recommendedName>
</protein>
<name>A0AAV2W043_9VIBR</name>
<evidence type="ECO:0008006" key="3">
    <source>
        <dbReference type="Google" id="ProtNLM"/>
    </source>
</evidence>
<comment type="caution">
    <text evidence="1">The sequence shown here is derived from an EMBL/GenBank/DDBJ whole genome shotgun (WGS) entry which is preliminary data.</text>
</comment>
<reference evidence="1 2" key="1">
    <citation type="journal article" date="2013" name="ISME J.">
        <title>Comparative genomics of pathogenic lineages of Vibrio nigripulchritudo identifies virulence-associated traits.</title>
        <authorList>
            <person name="Goudenege D."/>
            <person name="Labreuche Y."/>
            <person name="Krin E."/>
            <person name="Ansquer D."/>
            <person name="Mangenot S."/>
            <person name="Calteau A."/>
            <person name="Medigue C."/>
            <person name="Mazel D."/>
            <person name="Polz M.F."/>
            <person name="Le Roux F."/>
        </authorList>
    </citation>
    <scope>NUCLEOTIDE SEQUENCE [LARGE SCALE GENOMIC DNA]</scope>
    <source>
        <strain evidence="1 2">SOn1</strain>
    </source>
</reference>
<organism evidence="1 2">
    <name type="scientific">Vibrio nigripulchritudo SOn1</name>
    <dbReference type="NCBI Taxonomy" id="1238450"/>
    <lineage>
        <taxon>Bacteria</taxon>
        <taxon>Pseudomonadati</taxon>
        <taxon>Pseudomonadota</taxon>
        <taxon>Gammaproteobacteria</taxon>
        <taxon>Vibrionales</taxon>
        <taxon>Vibrionaceae</taxon>
        <taxon>Vibrio</taxon>
    </lineage>
</organism>
<accession>A0AAV2W043</accession>
<dbReference type="AlphaFoldDB" id="A0AAV2W043"/>
<dbReference type="EMBL" id="CAOF01000200">
    <property type="protein sequence ID" value="CCO50267.1"/>
    <property type="molecule type" value="Genomic_DNA"/>
</dbReference>
<proteinExistence type="predicted"/>
<dbReference type="Pfam" id="PF09673">
    <property type="entry name" value="TrbC_Ftype"/>
    <property type="match status" value="1"/>
</dbReference>
<dbReference type="Proteomes" id="UP000018211">
    <property type="component" value="Unassembled WGS sequence"/>
</dbReference>
<dbReference type="InterPro" id="IPR019106">
    <property type="entry name" value="T4SS_TrbC"/>
</dbReference>
<gene>
    <name evidence="1" type="ORF">VIBNISOn1_p0104</name>
</gene>
<evidence type="ECO:0000313" key="1">
    <source>
        <dbReference type="EMBL" id="CCO50267.1"/>
    </source>
</evidence>
<sequence>MSSGANATACSCKGGNMNLSLLMIALSTSMISETEDTPAMTAQALQRGALTRLSPQHLNQALPIAPKSDRAPEPAQVMAFVSLSMPRPALESLLVQSARLRVPLVIRGIHADGFVATAKRVATLVSPLSQKGIHSGIAIDPNWFRTFHIREVPAFVSVSPGRCVPAIPCDPLHFDVVRGNVSMYDALTHLAEGQHGAAAATALMRVAP</sequence>
<dbReference type="NCBIfam" id="TIGR02742">
    <property type="entry name" value="TrbC_Ftype"/>
    <property type="match status" value="1"/>
</dbReference>